<evidence type="ECO:0000313" key="2">
    <source>
        <dbReference type="Ensembl" id="ENSMSIP00000018200.1"/>
    </source>
</evidence>
<dbReference type="Ensembl" id="ENSMSIT00000023014.1">
    <property type="protein sequence ID" value="ENSMSIP00000018200.1"/>
    <property type="gene ID" value="ENSMSIG00000015546.1"/>
</dbReference>
<dbReference type="Proteomes" id="UP000694415">
    <property type="component" value="Unplaced"/>
</dbReference>
<reference evidence="2" key="1">
    <citation type="submission" date="2025-08" db="UniProtKB">
        <authorList>
            <consortium name="Ensembl"/>
        </authorList>
    </citation>
    <scope>IDENTIFICATION</scope>
</reference>
<evidence type="ECO:0000313" key="3">
    <source>
        <dbReference type="Proteomes" id="UP000694415"/>
    </source>
</evidence>
<protein>
    <submittedName>
        <fullName evidence="2">Uncharacterized protein</fullName>
    </submittedName>
</protein>
<feature type="chain" id="PRO_5034206492" evidence="1">
    <location>
        <begin position="20"/>
        <end position="57"/>
    </location>
</feature>
<keyword evidence="1" id="KW-0732">Signal</keyword>
<reference evidence="2" key="2">
    <citation type="submission" date="2025-09" db="UniProtKB">
        <authorList>
            <consortium name="Ensembl"/>
        </authorList>
    </citation>
    <scope>IDENTIFICATION</scope>
</reference>
<keyword evidence="3" id="KW-1185">Reference proteome</keyword>
<feature type="signal peptide" evidence="1">
    <location>
        <begin position="1"/>
        <end position="19"/>
    </location>
</feature>
<name>A0A8C6H9A4_MUSSI</name>
<proteinExistence type="predicted"/>
<accession>A0A8C6H9A4</accession>
<evidence type="ECO:0000256" key="1">
    <source>
        <dbReference type="SAM" id="SignalP"/>
    </source>
</evidence>
<dbReference type="AlphaFoldDB" id="A0A8C6H9A4"/>
<sequence length="57" mass="6365">MRQLRITCVACTQFFLAVAAPDSSSFLRQPSLTLLAYSLRLSEKRSPLQSCCQSLDL</sequence>
<organism evidence="2 3">
    <name type="scientific">Mus spicilegus</name>
    <name type="common">Mound-building mouse</name>
    <dbReference type="NCBI Taxonomy" id="10103"/>
    <lineage>
        <taxon>Eukaryota</taxon>
        <taxon>Metazoa</taxon>
        <taxon>Chordata</taxon>
        <taxon>Craniata</taxon>
        <taxon>Vertebrata</taxon>
        <taxon>Euteleostomi</taxon>
        <taxon>Mammalia</taxon>
        <taxon>Eutheria</taxon>
        <taxon>Euarchontoglires</taxon>
        <taxon>Glires</taxon>
        <taxon>Rodentia</taxon>
        <taxon>Myomorpha</taxon>
        <taxon>Muroidea</taxon>
        <taxon>Muridae</taxon>
        <taxon>Murinae</taxon>
        <taxon>Mus</taxon>
        <taxon>Mus</taxon>
    </lineage>
</organism>